<evidence type="ECO:0000313" key="1">
    <source>
        <dbReference type="EMBL" id="MBB4683950.1"/>
    </source>
</evidence>
<gene>
    <name evidence="1" type="ORF">BJY18_001435</name>
</gene>
<dbReference type="RefSeq" id="WP_184778727.1">
    <property type="nucleotide sequence ID" value="NZ_JACHMG010000001.1"/>
</dbReference>
<name>A0A840IPV2_9PSEU</name>
<accession>A0A840IPV2</accession>
<dbReference type="EMBL" id="JACHMG010000001">
    <property type="protein sequence ID" value="MBB4683950.1"/>
    <property type="molecule type" value="Genomic_DNA"/>
</dbReference>
<organism evidence="1 2">
    <name type="scientific">Amycolatopsis jiangsuensis</name>
    <dbReference type="NCBI Taxonomy" id="1181879"/>
    <lineage>
        <taxon>Bacteria</taxon>
        <taxon>Bacillati</taxon>
        <taxon>Actinomycetota</taxon>
        <taxon>Actinomycetes</taxon>
        <taxon>Pseudonocardiales</taxon>
        <taxon>Pseudonocardiaceae</taxon>
        <taxon>Amycolatopsis</taxon>
    </lineage>
</organism>
<reference evidence="1 2" key="1">
    <citation type="submission" date="2020-08" db="EMBL/GenBank/DDBJ databases">
        <title>Sequencing the genomes of 1000 actinobacteria strains.</title>
        <authorList>
            <person name="Klenk H.-P."/>
        </authorList>
    </citation>
    <scope>NUCLEOTIDE SEQUENCE [LARGE SCALE GENOMIC DNA]</scope>
    <source>
        <strain evidence="1 2">DSM 45859</strain>
    </source>
</reference>
<proteinExistence type="predicted"/>
<evidence type="ECO:0000313" key="2">
    <source>
        <dbReference type="Proteomes" id="UP000581769"/>
    </source>
</evidence>
<comment type="caution">
    <text evidence="1">The sequence shown here is derived from an EMBL/GenBank/DDBJ whole genome shotgun (WGS) entry which is preliminary data.</text>
</comment>
<protein>
    <submittedName>
        <fullName evidence="1">Uncharacterized protein</fullName>
    </submittedName>
</protein>
<dbReference type="AlphaFoldDB" id="A0A840IPV2"/>
<sequence length="201" mass="21859">MDAAKRPRTLLEQRIWGRNQSLAEFAEFAEEFARSSGEPGTLSERNLKRLVAGRRTDGAPVGRPRPATARLLERIFGTGIDELLASPERAAGAQSDQRELQTALAIARRVTPEVVMLLRGQLAAVRKLDRQLGAAATYDEVAVKIDQVMRLHSHSLLAGTRDKLAALLAELSALAGWQALDQGLRPRRWCTGSSLVSGVAS</sequence>
<keyword evidence="2" id="KW-1185">Reference proteome</keyword>
<dbReference type="Proteomes" id="UP000581769">
    <property type="component" value="Unassembled WGS sequence"/>
</dbReference>